<dbReference type="FunFam" id="3.40.309.10:FF:000049">
    <property type="entry name" value="Aldehyde dehydrogenase"/>
    <property type="match status" value="1"/>
</dbReference>
<dbReference type="InterPro" id="IPR015590">
    <property type="entry name" value="Aldehyde_DH_dom"/>
</dbReference>
<dbReference type="InterPro" id="IPR016160">
    <property type="entry name" value="Ald_DH_CS_CYS"/>
</dbReference>
<protein>
    <recommendedName>
        <fullName evidence="3">aldehyde dehydrogenase (NAD(+))</fullName>
        <ecNumber evidence="3">1.2.1.3</ecNumber>
    </recommendedName>
</protein>
<dbReference type="AlphaFoldDB" id="A0A438MVK6"/>
<dbReference type="GO" id="GO:0004029">
    <property type="term" value="F:aldehyde dehydrogenase (NAD+) activity"/>
    <property type="evidence" value="ECO:0007669"/>
    <property type="project" value="UniProtKB-EC"/>
</dbReference>
<dbReference type="Gene3D" id="3.40.605.10">
    <property type="entry name" value="Aldehyde Dehydrogenase, Chain A, domain 1"/>
    <property type="match status" value="1"/>
</dbReference>
<evidence type="ECO:0000256" key="2">
    <source>
        <dbReference type="ARBA" id="ARBA00023002"/>
    </source>
</evidence>
<sequence>MGSISTSKLDPKKFTKLYLNGEYVDAKSKDTYSLKNPKDNSVVLEGIPIAGSEDIDLAVKYAQAAYDGPWRTFSAIQRTECFNRLAALMEEQLIPILSLDSLTSGNPVSIIPTREKTYIKNAILYYAGWTDKQKGDYLPADDGFVKLVRHEPLGVCAAVNPFNAPVATFIFKAAPALATGNVLIVKPSEKTPLGSLALAPLFEQAGFPKGVIQVVTGAGETGALLSSHMSIRKISFTGSIPTGKKIQVAAAQSNLKRVTLELGKKHPVSREQALPCVSLSPISFSKLTNSFCTGGKSPALVFDDCNLENAVTWTINAILARSGQVCVAATRVYVQKSISQAFIDKYVEKMKAAASDLGDPQDDSVKLGPLVDQSQFERVKGMIERGKNEAELVVGGVQHGDTGCFIEPTVFLNPKADAEIYKKEIFGPVSIVKTFETEEEVLKLANDTEYGLMSGVFTKDITRALRVSSILDSGVVGINCISYMNMQSPFGGKKQSGLGREMGEYALRSFTEPKTVLINMNA</sequence>
<evidence type="ECO:0000313" key="7">
    <source>
        <dbReference type="Proteomes" id="UP000288859"/>
    </source>
</evidence>
<reference evidence="6 7" key="1">
    <citation type="submission" date="2017-03" db="EMBL/GenBank/DDBJ databases">
        <title>Genomes of endolithic fungi from Antarctica.</title>
        <authorList>
            <person name="Coleine C."/>
            <person name="Masonjones S."/>
            <person name="Stajich J.E."/>
        </authorList>
    </citation>
    <scope>NUCLEOTIDE SEQUENCE [LARGE SCALE GENOMIC DNA]</scope>
    <source>
        <strain evidence="6 7">CCFEE 6314</strain>
    </source>
</reference>
<gene>
    <name evidence="6" type="ORF">B0A52_07728</name>
</gene>
<dbReference type="EC" id="1.2.1.3" evidence="3"/>
<evidence type="ECO:0000256" key="4">
    <source>
        <dbReference type="ARBA" id="ARBA00049194"/>
    </source>
</evidence>
<organism evidence="6 7">
    <name type="scientific">Exophiala mesophila</name>
    <name type="common">Black yeast-like fungus</name>
    <dbReference type="NCBI Taxonomy" id="212818"/>
    <lineage>
        <taxon>Eukaryota</taxon>
        <taxon>Fungi</taxon>
        <taxon>Dikarya</taxon>
        <taxon>Ascomycota</taxon>
        <taxon>Pezizomycotina</taxon>
        <taxon>Eurotiomycetes</taxon>
        <taxon>Chaetothyriomycetidae</taxon>
        <taxon>Chaetothyriales</taxon>
        <taxon>Herpotrichiellaceae</taxon>
        <taxon>Exophiala</taxon>
    </lineage>
</organism>
<dbReference type="InterPro" id="IPR016161">
    <property type="entry name" value="Ald_DH/histidinol_DH"/>
</dbReference>
<dbReference type="InterPro" id="IPR016162">
    <property type="entry name" value="Ald_DH_N"/>
</dbReference>
<dbReference type="InterPro" id="IPR016163">
    <property type="entry name" value="Ald_DH_C"/>
</dbReference>
<name>A0A438MVK6_EXOME</name>
<evidence type="ECO:0000259" key="5">
    <source>
        <dbReference type="Pfam" id="PF00171"/>
    </source>
</evidence>
<dbReference type="Pfam" id="PF00171">
    <property type="entry name" value="Aldedh"/>
    <property type="match status" value="2"/>
</dbReference>
<feature type="domain" description="Aldehyde dehydrogenase" evidence="5">
    <location>
        <begin position="293"/>
        <end position="516"/>
    </location>
</feature>
<dbReference type="Gene3D" id="3.40.309.10">
    <property type="entry name" value="Aldehyde Dehydrogenase, Chain A, domain 2"/>
    <property type="match status" value="1"/>
</dbReference>
<evidence type="ECO:0000256" key="3">
    <source>
        <dbReference type="ARBA" id="ARBA00024226"/>
    </source>
</evidence>
<dbReference type="OrthoDB" id="310895at2759"/>
<keyword evidence="2" id="KW-0560">Oxidoreductase</keyword>
<dbReference type="EMBL" id="NAJM01000044">
    <property type="protein sequence ID" value="RVX67800.1"/>
    <property type="molecule type" value="Genomic_DNA"/>
</dbReference>
<proteinExistence type="inferred from homology"/>
<dbReference type="PROSITE" id="PS00070">
    <property type="entry name" value="ALDEHYDE_DEHYDR_CYS"/>
    <property type="match status" value="1"/>
</dbReference>
<dbReference type="VEuPathDB" id="FungiDB:PV10_00760"/>
<comment type="similarity">
    <text evidence="1">Belongs to the aldehyde dehydrogenase family.</text>
</comment>
<feature type="domain" description="Aldehyde dehydrogenase" evidence="5">
    <location>
        <begin position="23"/>
        <end position="268"/>
    </location>
</feature>
<evidence type="ECO:0000256" key="1">
    <source>
        <dbReference type="ARBA" id="ARBA00009986"/>
    </source>
</evidence>
<evidence type="ECO:0000313" key="6">
    <source>
        <dbReference type="EMBL" id="RVX67800.1"/>
    </source>
</evidence>
<dbReference type="PANTHER" id="PTHR11699">
    <property type="entry name" value="ALDEHYDE DEHYDROGENASE-RELATED"/>
    <property type="match status" value="1"/>
</dbReference>
<comment type="caution">
    <text evidence="6">The sequence shown here is derived from an EMBL/GenBank/DDBJ whole genome shotgun (WGS) entry which is preliminary data.</text>
</comment>
<dbReference type="FunFam" id="3.40.605.10:FF:000007">
    <property type="entry name" value="NAD/NADP-dependent betaine aldehyde dehydrogenase"/>
    <property type="match status" value="1"/>
</dbReference>
<accession>A0A438MVK6</accession>
<dbReference type="Proteomes" id="UP000288859">
    <property type="component" value="Unassembled WGS sequence"/>
</dbReference>
<comment type="catalytic activity">
    <reaction evidence="4">
        <text>an aldehyde + NAD(+) + H2O = a carboxylate + NADH + 2 H(+)</text>
        <dbReference type="Rhea" id="RHEA:16185"/>
        <dbReference type="ChEBI" id="CHEBI:15377"/>
        <dbReference type="ChEBI" id="CHEBI:15378"/>
        <dbReference type="ChEBI" id="CHEBI:17478"/>
        <dbReference type="ChEBI" id="CHEBI:29067"/>
        <dbReference type="ChEBI" id="CHEBI:57540"/>
        <dbReference type="ChEBI" id="CHEBI:57945"/>
        <dbReference type="EC" id="1.2.1.3"/>
    </reaction>
</comment>
<dbReference type="SUPFAM" id="SSF53720">
    <property type="entry name" value="ALDH-like"/>
    <property type="match status" value="2"/>
</dbReference>